<evidence type="ECO:0000256" key="6">
    <source>
        <dbReference type="RuleBase" id="RU003815"/>
    </source>
</evidence>
<dbReference type="PROSITE" id="PS00360">
    <property type="entry name" value="RIBOSOMAL_S9"/>
    <property type="match status" value="1"/>
</dbReference>
<evidence type="ECO:0000256" key="1">
    <source>
        <dbReference type="ARBA" id="ARBA00005251"/>
    </source>
</evidence>
<dbReference type="InterPro" id="IPR020574">
    <property type="entry name" value="Ribosomal_uS9_CS"/>
</dbReference>
<evidence type="ECO:0000313" key="8">
    <source>
        <dbReference type="Proteomes" id="UP001596042"/>
    </source>
</evidence>
<keyword evidence="8" id="KW-1185">Reference proteome</keyword>
<dbReference type="InterPro" id="IPR000754">
    <property type="entry name" value="Ribosomal_uS9"/>
</dbReference>
<dbReference type="InterPro" id="IPR023035">
    <property type="entry name" value="Ribosomal_uS9_bac/plastid"/>
</dbReference>
<evidence type="ECO:0000256" key="3">
    <source>
        <dbReference type="ARBA" id="ARBA00023274"/>
    </source>
</evidence>
<protein>
    <recommendedName>
        <fullName evidence="4 5">Small ribosomal subunit protein uS9</fullName>
    </recommendedName>
</protein>
<dbReference type="NCBIfam" id="NF001099">
    <property type="entry name" value="PRK00132.1"/>
    <property type="match status" value="1"/>
</dbReference>
<dbReference type="InterPro" id="IPR014721">
    <property type="entry name" value="Ribsml_uS5_D2-typ_fold_subgr"/>
</dbReference>
<dbReference type="Proteomes" id="UP001596042">
    <property type="component" value="Unassembled WGS sequence"/>
</dbReference>
<sequence length="158" mass="17354">MAEQLNSLEELGTVAKTEVEAPVHVQKLDAQGRAYATGKRKDAVARVWVKPGSGKIIINDKEFDKYFARPVLQMILQQPIVAANRVGQFDIVATVAGGGLSGQAGAVRHGISKALTYYEPGLRPVLKKGGFLTRDSRVVERKKYGKAKARRSFQFSKR</sequence>
<accession>A0ABV9H486</accession>
<comment type="caution">
    <text evidence="7">The sequence shown here is derived from an EMBL/GenBank/DDBJ whole genome shotgun (WGS) entry which is preliminary data.</text>
</comment>
<evidence type="ECO:0000256" key="2">
    <source>
        <dbReference type="ARBA" id="ARBA00022980"/>
    </source>
</evidence>
<reference evidence="8" key="1">
    <citation type="journal article" date="2019" name="Int. J. Syst. Evol. Microbiol.">
        <title>The Global Catalogue of Microorganisms (GCM) 10K type strain sequencing project: providing services to taxonomists for standard genome sequencing and annotation.</title>
        <authorList>
            <consortium name="The Broad Institute Genomics Platform"/>
            <consortium name="The Broad Institute Genome Sequencing Center for Infectious Disease"/>
            <person name="Wu L."/>
            <person name="Ma J."/>
        </authorList>
    </citation>
    <scope>NUCLEOTIDE SEQUENCE [LARGE SCALE GENOMIC DNA]</scope>
    <source>
        <strain evidence="8">CGMCC 1.15731</strain>
    </source>
</reference>
<proteinExistence type="inferred from homology"/>
<dbReference type="EMBL" id="JBHSEL010000031">
    <property type="protein sequence ID" value="MFC4624258.1"/>
    <property type="molecule type" value="Genomic_DNA"/>
</dbReference>
<dbReference type="HAMAP" id="MF_00532_B">
    <property type="entry name" value="Ribosomal_uS9_B"/>
    <property type="match status" value="1"/>
</dbReference>
<evidence type="ECO:0000313" key="7">
    <source>
        <dbReference type="EMBL" id="MFC4624258.1"/>
    </source>
</evidence>
<dbReference type="Pfam" id="PF00380">
    <property type="entry name" value="Ribosomal_S9"/>
    <property type="match status" value="1"/>
</dbReference>
<dbReference type="GO" id="GO:0005840">
    <property type="term" value="C:ribosome"/>
    <property type="evidence" value="ECO:0007669"/>
    <property type="project" value="UniProtKB-KW"/>
</dbReference>
<dbReference type="PANTHER" id="PTHR21569">
    <property type="entry name" value="RIBOSOMAL PROTEIN S9"/>
    <property type="match status" value="1"/>
</dbReference>
<dbReference type="RefSeq" id="WP_374832963.1">
    <property type="nucleotide sequence ID" value="NZ_JBHEEZ010000020.1"/>
</dbReference>
<dbReference type="Gene3D" id="3.30.230.10">
    <property type="match status" value="1"/>
</dbReference>
<organism evidence="7 8">
    <name type="scientific">Daeguia caeni</name>
    <dbReference type="NCBI Taxonomy" id="439612"/>
    <lineage>
        <taxon>Bacteria</taxon>
        <taxon>Pseudomonadati</taxon>
        <taxon>Pseudomonadota</taxon>
        <taxon>Alphaproteobacteria</taxon>
        <taxon>Hyphomicrobiales</taxon>
        <taxon>Brucellaceae</taxon>
        <taxon>Daeguia</taxon>
    </lineage>
</organism>
<evidence type="ECO:0000256" key="5">
    <source>
        <dbReference type="HAMAP-Rule" id="MF_00532"/>
    </source>
</evidence>
<gene>
    <name evidence="5 7" type="primary">rpsI</name>
    <name evidence="7" type="ORF">ACFO1V_03285</name>
</gene>
<keyword evidence="3 5" id="KW-0687">Ribonucleoprotein</keyword>
<name>A0ABV9H486_9HYPH</name>
<dbReference type="PANTHER" id="PTHR21569:SF1">
    <property type="entry name" value="SMALL RIBOSOMAL SUBUNIT PROTEIN US9M"/>
    <property type="match status" value="1"/>
</dbReference>
<comment type="similarity">
    <text evidence="1 5 6">Belongs to the universal ribosomal protein uS9 family.</text>
</comment>
<evidence type="ECO:0000256" key="4">
    <source>
        <dbReference type="ARBA" id="ARBA00035259"/>
    </source>
</evidence>
<dbReference type="InterPro" id="IPR020568">
    <property type="entry name" value="Ribosomal_Su5_D2-typ_SF"/>
</dbReference>
<keyword evidence="2 5" id="KW-0689">Ribosomal protein</keyword>
<dbReference type="SUPFAM" id="SSF54211">
    <property type="entry name" value="Ribosomal protein S5 domain 2-like"/>
    <property type="match status" value="1"/>
</dbReference>